<dbReference type="InterPro" id="IPR038135">
    <property type="entry name" value="Methylthiotransferase_N_sf"/>
</dbReference>
<dbReference type="Gene3D" id="3.80.30.20">
    <property type="entry name" value="tm_1862 like domain"/>
    <property type="match status" value="1"/>
</dbReference>
<dbReference type="Gene3D" id="2.40.50.140">
    <property type="entry name" value="Nucleic acid-binding proteins"/>
    <property type="match status" value="1"/>
</dbReference>
<dbReference type="PANTHER" id="PTHR43837">
    <property type="entry name" value="RIBOSOMAL PROTEIN S12 METHYLTHIOTRANSFERASE RIMO"/>
    <property type="match status" value="1"/>
</dbReference>
<dbReference type="InterPro" id="IPR007197">
    <property type="entry name" value="rSAM"/>
</dbReference>
<dbReference type="SFLD" id="SFLDF00274">
    <property type="entry name" value="ribosomal_protein_S12_methylth"/>
    <property type="match status" value="1"/>
</dbReference>
<accession>A0ABV4CV22</accession>
<comment type="function">
    <text evidence="8">Catalyzes the methylthiolation of an aspartic acid residue of ribosomal protein uS12.</text>
</comment>
<comment type="similarity">
    <text evidence="8">Belongs to the methylthiotransferase family. RimO subfamily.</text>
</comment>
<dbReference type="PROSITE" id="PS51449">
    <property type="entry name" value="MTTASE_N"/>
    <property type="match status" value="1"/>
</dbReference>
<dbReference type="RefSeq" id="WP_121698260.1">
    <property type="nucleotide sequence ID" value="NZ_JBCLPP010000004.1"/>
</dbReference>
<dbReference type="InterPro" id="IPR020612">
    <property type="entry name" value="Methylthiotransferase_CS"/>
</dbReference>
<feature type="domain" description="TRAM" evidence="9">
    <location>
        <begin position="366"/>
        <end position="431"/>
    </location>
</feature>
<keyword evidence="1 8" id="KW-0004">4Fe-4S</keyword>
<sequence>MPRKKVDVITLGCSKNLVDSERLMSMFAESGFDAVHEPKKVRGDIAVVNTCGFIGDAKEESVNMILELIQAKNEGHIKSLYVMGCLSQRYLDELKDEMPEVDGWYGKFDWPELVTMLSSKHPATSAYDRVITTPRHHAYIKIAEGCNRFCSFCAIPLITGRFKSRPVEDIIEEVKTLVSRGVKEFNIIAQDLSAYGSDLYGHQELARLIDEMASVDGVQWIRLHYAYPAQFPMELLDVMAKHHNVCKYLDIALQHISDKVLSNMRRHINGEETRRLLDEIRKRVPGIHIRTTLMVGFPGEGEKEFCELKEFVKEQRFERMGAFAYCEEEDTYGALNFTDDIPEDEKQRRLSQLMDIQAGIAQEINEAKIGSTVRVIIDREEDQYFVGRTQWDSPEVDPEVLIKKDKPLKKGEFYDVKVVDTQFYDLIAELV</sequence>
<protein>
    <recommendedName>
        <fullName evidence="8">Ribosomal protein uS12 methylthiotransferase RimO</fullName>
        <shortName evidence="8">uS12 MTTase</shortName>
        <shortName evidence="8">uS12 methylthiotransferase</shortName>
        <ecNumber evidence="8">2.8.4.4</ecNumber>
    </recommendedName>
    <alternativeName>
        <fullName evidence="8">Ribosomal protein uS12 (aspartate-C(3))-methylthiotransferase</fullName>
    </alternativeName>
    <alternativeName>
        <fullName evidence="8">Ribosome maturation factor RimO</fullName>
    </alternativeName>
</protein>
<dbReference type="GO" id="GO:0103039">
    <property type="term" value="F:protein methylthiotransferase activity"/>
    <property type="evidence" value="ECO:0007669"/>
    <property type="project" value="UniProtKB-EC"/>
</dbReference>
<keyword evidence="12" id="KW-0687">Ribonucleoprotein</keyword>
<dbReference type="Pfam" id="PF18693">
    <property type="entry name" value="TRAM_2"/>
    <property type="match status" value="1"/>
</dbReference>
<dbReference type="PROSITE" id="PS51918">
    <property type="entry name" value="RADICAL_SAM"/>
    <property type="match status" value="1"/>
</dbReference>
<gene>
    <name evidence="8 12" type="primary">rimO</name>
    <name evidence="12" type="ORF">AAK873_02005</name>
</gene>
<keyword evidence="7 8" id="KW-0411">Iron-sulfur</keyword>
<evidence type="ECO:0000313" key="12">
    <source>
        <dbReference type="EMBL" id="MEY8244390.1"/>
    </source>
</evidence>
<keyword evidence="6 8" id="KW-0408">Iron</keyword>
<proteinExistence type="inferred from homology"/>
<keyword evidence="12" id="KW-0689">Ribosomal protein</keyword>
<feature type="binding site" evidence="8">
    <location>
        <position position="150"/>
    </location>
    <ligand>
        <name>[4Fe-4S] cluster</name>
        <dbReference type="ChEBI" id="CHEBI:49883"/>
        <label>2</label>
        <note>4Fe-4S-S-AdoMet</note>
    </ligand>
</feature>
<name>A0ABV4CV22_9BACT</name>
<comment type="caution">
    <text evidence="12">The sequence shown here is derived from an EMBL/GenBank/DDBJ whole genome shotgun (WGS) entry which is preliminary data.</text>
</comment>
<dbReference type="PANTHER" id="PTHR43837:SF1">
    <property type="entry name" value="RIBOSOMAL PROTEIN US12 METHYLTHIOTRANSFERASE RIMO"/>
    <property type="match status" value="1"/>
</dbReference>
<dbReference type="NCBIfam" id="TIGR00089">
    <property type="entry name" value="MiaB/RimO family radical SAM methylthiotransferase"/>
    <property type="match status" value="1"/>
</dbReference>
<dbReference type="InterPro" id="IPR058240">
    <property type="entry name" value="rSAM_sf"/>
</dbReference>
<comment type="catalytic activity">
    <reaction evidence="8">
        <text>L-aspartate(89)-[ribosomal protein uS12]-hydrogen + (sulfur carrier)-SH + AH2 + 2 S-adenosyl-L-methionine = 3-methylsulfanyl-L-aspartate(89)-[ribosomal protein uS12]-hydrogen + (sulfur carrier)-H + 5'-deoxyadenosine + L-methionine + A + S-adenosyl-L-homocysteine + 2 H(+)</text>
        <dbReference type="Rhea" id="RHEA:37087"/>
        <dbReference type="Rhea" id="RHEA-COMP:10460"/>
        <dbReference type="Rhea" id="RHEA-COMP:10461"/>
        <dbReference type="Rhea" id="RHEA-COMP:14737"/>
        <dbReference type="Rhea" id="RHEA-COMP:14739"/>
        <dbReference type="ChEBI" id="CHEBI:13193"/>
        <dbReference type="ChEBI" id="CHEBI:15378"/>
        <dbReference type="ChEBI" id="CHEBI:17319"/>
        <dbReference type="ChEBI" id="CHEBI:17499"/>
        <dbReference type="ChEBI" id="CHEBI:29917"/>
        <dbReference type="ChEBI" id="CHEBI:29961"/>
        <dbReference type="ChEBI" id="CHEBI:57844"/>
        <dbReference type="ChEBI" id="CHEBI:57856"/>
        <dbReference type="ChEBI" id="CHEBI:59789"/>
        <dbReference type="ChEBI" id="CHEBI:64428"/>
        <dbReference type="ChEBI" id="CHEBI:73599"/>
        <dbReference type="EC" id="2.8.4.4"/>
    </reaction>
</comment>
<dbReference type="InterPro" id="IPR002792">
    <property type="entry name" value="TRAM_dom"/>
</dbReference>
<dbReference type="CDD" id="cd01335">
    <property type="entry name" value="Radical_SAM"/>
    <property type="match status" value="1"/>
</dbReference>
<dbReference type="SFLD" id="SFLDG01082">
    <property type="entry name" value="B12-binding_domain_containing"/>
    <property type="match status" value="1"/>
</dbReference>
<dbReference type="InterPro" id="IPR012340">
    <property type="entry name" value="NA-bd_OB-fold"/>
</dbReference>
<dbReference type="Proteomes" id="UP001565200">
    <property type="component" value="Unassembled WGS sequence"/>
</dbReference>
<dbReference type="Pfam" id="PF00919">
    <property type="entry name" value="UPF0004"/>
    <property type="match status" value="1"/>
</dbReference>
<dbReference type="InterPro" id="IPR013848">
    <property type="entry name" value="Methylthiotransferase_N"/>
</dbReference>
<dbReference type="SUPFAM" id="SSF102114">
    <property type="entry name" value="Radical SAM enzymes"/>
    <property type="match status" value="1"/>
</dbReference>
<dbReference type="PROSITE" id="PS01278">
    <property type="entry name" value="MTTASE_RADICAL"/>
    <property type="match status" value="1"/>
</dbReference>
<organism evidence="12 13">
    <name type="scientific">Heminiphilus faecis</name>
    <dbReference type="NCBI Taxonomy" id="2601703"/>
    <lineage>
        <taxon>Bacteria</taxon>
        <taxon>Pseudomonadati</taxon>
        <taxon>Bacteroidota</taxon>
        <taxon>Bacteroidia</taxon>
        <taxon>Bacteroidales</taxon>
        <taxon>Muribaculaceae</taxon>
        <taxon>Heminiphilus</taxon>
    </lineage>
</organism>
<evidence type="ECO:0000259" key="10">
    <source>
        <dbReference type="PROSITE" id="PS51449"/>
    </source>
</evidence>
<comment type="subcellular location">
    <subcellularLocation>
        <location evidence="8">Cytoplasm</location>
    </subcellularLocation>
</comment>
<evidence type="ECO:0000256" key="8">
    <source>
        <dbReference type="HAMAP-Rule" id="MF_01865"/>
    </source>
</evidence>
<keyword evidence="13" id="KW-1185">Reference proteome</keyword>
<dbReference type="HAMAP" id="MF_01865">
    <property type="entry name" value="MTTase_RimO"/>
    <property type="match status" value="1"/>
</dbReference>
<dbReference type="PROSITE" id="PS50926">
    <property type="entry name" value="TRAM"/>
    <property type="match status" value="1"/>
</dbReference>
<dbReference type="SMART" id="SM00729">
    <property type="entry name" value="Elp3"/>
    <property type="match status" value="1"/>
</dbReference>
<evidence type="ECO:0000256" key="2">
    <source>
        <dbReference type="ARBA" id="ARBA00022490"/>
    </source>
</evidence>
<feature type="binding site" evidence="8">
    <location>
        <position position="85"/>
    </location>
    <ligand>
        <name>[4Fe-4S] cluster</name>
        <dbReference type="ChEBI" id="CHEBI:49883"/>
        <label>1</label>
    </ligand>
</feature>
<feature type="domain" description="MTTase N-terminal" evidence="10">
    <location>
        <begin position="4"/>
        <end position="122"/>
    </location>
</feature>
<dbReference type="InterPro" id="IPR023404">
    <property type="entry name" value="rSAM_horseshoe"/>
</dbReference>
<evidence type="ECO:0000256" key="3">
    <source>
        <dbReference type="ARBA" id="ARBA00022679"/>
    </source>
</evidence>
<evidence type="ECO:0000313" key="13">
    <source>
        <dbReference type="Proteomes" id="UP001565200"/>
    </source>
</evidence>
<feature type="binding site" evidence="8">
    <location>
        <position position="13"/>
    </location>
    <ligand>
        <name>[4Fe-4S] cluster</name>
        <dbReference type="ChEBI" id="CHEBI:49883"/>
        <label>1</label>
    </ligand>
</feature>
<keyword evidence="2 8" id="KW-0963">Cytoplasm</keyword>
<feature type="binding site" evidence="8">
    <location>
        <position position="51"/>
    </location>
    <ligand>
        <name>[4Fe-4S] cluster</name>
        <dbReference type="ChEBI" id="CHEBI:49883"/>
        <label>1</label>
    </ligand>
</feature>
<dbReference type="InterPro" id="IPR006638">
    <property type="entry name" value="Elp3/MiaA/NifB-like_rSAM"/>
</dbReference>
<evidence type="ECO:0000256" key="1">
    <source>
        <dbReference type="ARBA" id="ARBA00022485"/>
    </source>
</evidence>
<comment type="cofactor">
    <cofactor evidence="8">
        <name>[4Fe-4S] cluster</name>
        <dbReference type="ChEBI" id="CHEBI:49883"/>
    </cofactor>
    <text evidence="8">Binds 2 [4Fe-4S] clusters. One cluster is coordinated with 3 cysteines and an exchangeable S-adenosyl-L-methionine.</text>
</comment>
<evidence type="ECO:0000259" key="9">
    <source>
        <dbReference type="PROSITE" id="PS50926"/>
    </source>
</evidence>
<feature type="binding site" evidence="8">
    <location>
        <position position="153"/>
    </location>
    <ligand>
        <name>[4Fe-4S] cluster</name>
        <dbReference type="ChEBI" id="CHEBI:49883"/>
        <label>2</label>
        <note>4Fe-4S-S-AdoMet</note>
    </ligand>
</feature>
<dbReference type="NCBIfam" id="TIGR01125">
    <property type="entry name" value="30S ribosomal protein S12 methylthiotransferase RimO"/>
    <property type="match status" value="1"/>
</dbReference>
<dbReference type="EMBL" id="JBCLPP010000004">
    <property type="protein sequence ID" value="MEY8244390.1"/>
    <property type="molecule type" value="Genomic_DNA"/>
</dbReference>
<dbReference type="EC" id="2.8.4.4" evidence="8"/>
<dbReference type="SFLD" id="SFLDG01061">
    <property type="entry name" value="methylthiotransferase"/>
    <property type="match status" value="1"/>
</dbReference>
<keyword evidence="3 8" id="KW-0808">Transferase</keyword>
<dbReference type="InterPro" id="IPR005839">
    <property type="entry name" value="Methylthiotransferase"/>
</dbReference>
<evidence type="ECO:0000256" key="4">
    <source>
        <dbReference type="ARBA" id="ARBA00022691"/>
    </source>
</evidence>
<dbReference type="InterPro" id="IPR005840">
    <property type="entry name" value="Ribosomal_uS12_MeSTrfase_RimO"/>
</dbReference>
<keyword evidence="4 8" id="KW-0949">S-adenosyl-L-methionine</keyword>
<dbReference type="GO" id="GO:0005840">
    <property type="term" value="C:ribosome"/>
    <property type="evidence" value="ECO:0007669"/>
    <property type="project" value="UniProtKB-KW"/>
</dbReference>
<feature type="binding site" evidence="8">
    <location>
        <position position="146"/>
    </location>
    <ligand>
        <name>[4Fe-4S] cluster</name>
        <dbReference type="ChEBI" id="CHEBI:49883"/>
        <label>2</label>
        <note>4Fe-4S-S-AdoMet</note>
    </ligand>
</feature>
<reference evidence="12 13" key="1">
    <citation type="submission" date="2024-03" db="EMBL/GenBank/DDBJ databases">
        <title>Mouse gut bacterial collection (mGBC) of GemPharmatech.</title>
        <authorList>
            <person name="He Y."/>
            <person name="Dong L."/>
            <person name="Wu D."/>
            <person name="Gao X."/>
            <person name="Lin Z."/>
        </authorList>
    </citation>
    <scope>NUCLEOTIDE SEQUENCE [LARGE SCALE GENOMIC DNA]</scope>
    <source>
        <strain evidence="12 13">54-13</strain>
    </source>
</reference>
<evidence type="ECO:0000256" key="6">
    <source>
        <dbReference type="ARBA" id="ARBA00023004"/>
    </source>
</evidence>
<evidence type="ECO:0000259" key="11">
    <source>
        <dbReference type="PROSITE" id="PS51918"/>
    </source>
</evidence>
<keyword evidence="5 8" id="KW-0479">Metal-binding</keyword>
<evidence type="ECO:0000256" key="7">
    <source>
        <dbReference type="ARBA" id="ARBA00023014"/>
    </source>
</evidence>
<evidence type="ECO:0000256" key="5">
    <source>
        <dbReference type="ARBA" id="ARBA00022723"/>
    </source>
</evidence>
<feature type="domain" description="Radical SAM core" evidence="11">
    <location>
        <begin position="132"/>
        <end position="363"/>
    </location>
</feature>
<dbReference type="Pfam" id="PF04055">
    <property type="entry name" value="Radical_SAM"/>
    <property type="match status" value="1"/>
</dbReference>
<dbReference type="Gene3D" id="3.40.50.12160">
    <property type="entry name" value="Methylthiotransferase, N-terminal domain"/>
    <property type="match status" value="1"/>
</dbReference>
<dbReference type="SFLD" id="SFLDS00029">
    <property type="entry name" value="Radical_SAM"/>
    <property type="match status" value="1"/>
</dbReference>